<reference evidence="2" key="1">
    <citation type="submission" date="2016-05" db="EMBL/GenBank/DDBJ databases">
        <authorList>
            <person name="Naeem Raeece"/>
        </authorList>
    </citation>
    <scope>NUCLEOTIDE SEQUENCE [LARGE SCALE GENOMIC DNA]</scope>
</reference>
<gene>
    <name evidence="1" type="ORF">PMALA_083320</name>
</gene>
<dbReference type="EMBL" id="FLQW01007260">
    <property type="protein sequence ID" value="SBT01768.1"/>
    <property type="molecule type" value="Genomic_DNA"/>
</dbReference>
<evidence type="ECO:0000313" key="2">
    <source>
        <dbReference type="Proteomes" id="UP000078597"/>
    </source>
</evidence>
<organism evidence="1 2">
    <name type="scientific">Plasmodium malariae</name>
    <dbReference type="NCBI Taxonomy" id="5858"/>
    <lineage>
        <taxon>Eukaryota</taxon>
        <taxon>Sar</taxon>
        <taxon>Alveolata</taxon>
        <taxon>Apicomplexa</taxon>
        <taxon>Aconoidasida</taxon>
        <taxon>Haemosporida</taxon>
        <taxon>Plasmodiidae</taxon>
        <taxon>Plasmodium</taxon>
        <taxon>Plasmodium (Plasmodium)</taxon>
    </lineage>
</organism>
<protein>
    <submittedName>
        <fullName evidence="1">STP1 protein</fullName>
    </submittedName>
</protein>
<sequence length="150" mass="17818">MWISKNSIIIKQYIEQNLFNYLTDELQNISDKYEYEETKDNFLLINIGELTNRKGYQQLYNYIKKQLLKKLCIFVLILVLEECKKEQEFENRETYLDSSISAYMEGKKSDGKPDSIENMSEFNVNVLENKEYLGYTVDDGFSIEIENWVG</sequence>
<dbReference type="Proteomes" id="UP000078597">
    <property type="component" value="Unassembled WGS sequence"/>
</dbReference>
<name>A0A1A8XAU5_PLAMA</name>
<accession>A0A1A8XAU5</accession>
<evidence type="ECO:0000313" key="1">
    <source>
        <dbReference type="EMBL" id="SBT01768.1"/>
    </source>
</evidence>
<dbReference type="AlphaFoldDB" id="A0A1A8XAU5"/>
<proteinExistence type="predicted"/>